<sequence>MTRRQIINTSWDCFDYLKSKQLKGMKIHFVAVDDIYTNKKKLENKWFKIRSIPYIRKQHCFKALSNKCLAYALTVTSHQRKILLSQEGNSVMAMLTATAKVKRQNPDE</sequence>
<reference evidence="1 2" key="1">
    <citation type="journal article" date="2021" name="BMC Biol.">
        <title>Horizontally acquired antibacterial genes associated with adaptive radiation of ladybird beetles.</title>
        <authorList>
            <person name="Li H.S."/>
            <person name="Tang X.F."/>
            <person name="Huang Y.H."/>
            <person name="Xu Z.Y."/>
            <person name="Chen M.L."/>
            <person name="Du X.Y."/>
            <person name="Qiu B.Y."/>
            <person name="Chen P.T."/>
            <person name="Zhang W."/>
            <person name="Slipinski A."/>
            <person name="Escalona H.E."/>
            <person name="Waterhouse R.M."/>
            <person name="Zwick A."/>
            <person name="Pang H."/>
        </authorList>
    </citation>
    <scope>NUCLEOTIDE SEQUENCE [LARGE SCALE GENOMIC DNA]</scope>
    <source>
        <strain evidence="1">SYSU2018</strain>
    </source>
</reference>
<keyword evidence="2" id="KW-1185">Reference proteome</keyword>
<dbReference type="Proteomes" id="UP001516400">
    <property type="component" value="Unassembled WGS sequence"/>
</dbReference>
<organism evidence="1 2">
    <name type="scientific">Cryptolaemus montrouzieri</name>
    <dbReference type="NCBI Taxonomy" id="559131"/>
    <lineage>
        <taxon>Eukaryota</taxon>
        <taxon>Metazoa</taxon>
        <taxon>Ecdysozoa</taxon>
        <taxon>Arthropoda</taxon>
        <taxon>Hexapoda</taxon>
        <taxon>Insecta</taxon>
        <taxon>Pterygota</taxon>
        <taxon>Neoptera</taxon>
        <taxon>Endopterygota</taxon>
        <taxon>Coleoptera</taxon>
        <taxon>Polyphaga</taxon>
        <taxon>Cucujiformia</taxon>
        <taxon>Coccinelloidea</taxon>
        <taxon>Coccinellidae</taxon>
        <taxon>Scymninae</taxon>
        <taxon>Scymnini</taxon>
        <taxon>Cryptolaemus</taxon>
    </lineage>
</organism>
<evidence type="ECO:0000313" key="2">
    <source>
        <dbReference type="Proteomes" id="UP001516400"/>
    </source>
</evidence>
<protein>
    <submittedName>
        <fullName evidence="1">Uncharacterized protein</fullName>
    </submittedName>
</protein>
<name>A0ABD2MKE6_9CUCU</name>
<dbReference type="AlphaFoldDB" id="A0ABD2MKE6"/>
<comment type="caution">
    <text evidence="1">The sequence shown here is derived from an EMBL/GenBank/DDBJ whole genome shotgun (WGS) entry which is preliminary data.</text>
</comment>
<evidence type="ECO:0000313" key="1">
    <source>
        <dbReference type="EMBL" id="KAL3266835.1"/>
    </source>
</evidence>
<gene>
    <name evidence="1" type="ORF">HHI36_010987</name>
</gene>
<dbReference type="EMBL" id="JABFTP020000001">
    <property type="protein sequence ID" value="KAL3266835.1"/>
    <property type="molecule type" value="Genomic_DNA"/>
</dbReference>
<proteinExistence type="predicted"/>
<accession>A0ABD2MKE6</accession>